<accession>A0AAJ1YU86</accession>
<sequence length="74" mass="8819">MKLEFHCPPFSFLYSLFLYVCHHIGKINTYCNTTLHLYKSILIFQHISRCFEEQKVTPTCFLSLFLLGMGRKRI</sequence>
<evidence type="ECO:0000313" key="1">
    <source>
        <dbReference type="EMBL" id="MDR4324488.1"/>
    </source>
</evidence>
<reference evidence="1" key="1">
    <citation type="submission" date="2019-07" db="EMBL/GenBank/DDBJ databases">
        <title>Phylogenomic Reclassification of ATCC Bacillus Strains and Various Taxa within the Genus Bacillus.</title>
        <authorList>
            <person name="Riojas M.A."/>
            <person name="Frank A.M."/>
            <person name="Fenn S.L."/>
            <person name="King S.P."/>
            <person name="Brower S.M."/>
            <person name="Hazbon M.H."/>
        </authorList>
    </citation>
    <scope>NUCLEOTIDE SEQUENCE</scope>
    <source>
        <strain evidence="1">NR-12239</strain>
    </source>
</reference>
<comment type="caution">
    <text evidence="1">The sequence shown here is derived from an EMBL/GenBank/DDBJ whole genome shotgun (WGS) entry which is preliminary data.</text>
</comment>
<organism evidence="1 2">
    <name type="scientific">Bacillus pseudomycoides</name>
    <dbReference type="NCBI Taxonomy" id="64104"/>
    <lineage>
        <taxon>Bacteria</taxon>
        <taxon>Bacillati</taxon>
        <taxon>Bacillota</taxon>
        <taxon>Bacilli</taxon>
        <taxon>Bacillales</taxon>
        <taxon>Bacillaceae</taxon>
        <taxon>Bacillus</taxon>
        <taxon>Bacillus cereus group</taxon>
    </lineage>
</organism>
<gene>
    <name evidence="1" type="ORF">FOS08_00615</name>
</gene>
<protein>
    <submittedName>
        <fullName evidence="1">Uncharacterized protein</fullName>
    </submittedName>
</protein>
<proteinExistence type="predicted"/>
<dbReference type="EMBL" id="VLYX01000001">
    <property type="protein sequence ID" value="MDR4324488.1"/>
    <property type="molecule type" value="Genomic_DNA"/>
</dbReference>
<dbReference type="AlphaFoldDB" id="A0AAJ1YU86"/>
<evidence type="ECO:0000313" key="2">
    <source>
        <dbReference type="Proteomes" id="UP001248134"/>
    </source>
</evidence>
<name>A0AAJ1YU86_9BACI</name>
<dbReference type="Proteomes" id="UP001248134">
    <property type="component" value="Unassembled WGS sequence"/>
</dbReference>